<accession>A0A5S5BSZ1</accession>
<feature type="transmembrane region" description="Helical" evidence="6">
    <location>
        <begin position="148"/>
        <end position="167"/>
    </location>
</feature>
<organism evidence="7 8">
    <name type="scientific">Paenibacillus methanolicus</name>
    <dbReference type="NCBI Taxonomy" id="582686"/>
    <lineage>
        <taxon>Bacteria</taxon>
        <taxon>Bacillati</taxon>
        <taxon>Bacillota</taxon>
        <taxon>Bacilli</taxon>
        <taxon>Bacillales</taxon>
        <taxon>Paenibacillaceae</taxon>
        <taxon>Paenibacillus</taxon>
    </lineage>
</organism>
<proteinExistence type="predicted"/>
<feature type="transmembrane region" description="Helical" evidence="6">
    <location>
        <begin position="173"/>
        <end position="194"/>
    </location>
</feature>
<dbReference type="GO" id="GO:0005886">
    <property type="term" value="C:plasma membrane"/>
    <property type="evidence" value="ECO:0007669"/>
    <property type="project" value="UniProtKB-SubCell"/>
</dbReference>
<feature type="transmembrane region" description="Helical" evidence="6">
    <location>
        <begin position="435"/>
        <end position="455"/>
    </location>
</feature>
<dbReference type="AlphaFoldDB" id="A0A5S5BSZ1"/>
<evidence type="ECO:0000313" key="8">
    <source>
        <dbReference type="Proteomes" id="UP000323257"/>
    </source>
</evidence>
<feature type="transmembrane region" description="Helical" evidence="6">
    <location>
        <begin position="356"/>
        <end position="373"/>
    </location>
</feature>
<reference evidence="7 8" key="1">
    <citation type="submission" date="2019-07" db="EMBL/GenBank/DDBJ databases">
        <title>Genomic Encyclopedia of Type Strains, Phase III (KMG-III): the genomes of soil and plant-associated and newly described type strains.</title>
        <authorList>
            <person name="Whitman W."/>
        </authorList>
    </citation>
    <scope>NUCLEOTIDE SEQUENCE [LARGE SCALE GENOMIC DNA]</scope>
    <source>
        <strain evidence="7 8">BL24</strain>
    </source>
</reference>
<keyword evidence="4 6" id="KW-1133">Transmembrane helix</keyword>
<evidence type="ECO:0000256" key="2">
    <source>
        <dbReference type="ARBA" id="ARBA00022475"/>
    </source>
</evidence>
<comment type="caution">
    <text evidence="7">The sequence shown here is derived from an EMBL/GenBank/DDBJ whole genome shotgun (WGS) entry which is preliminary data.</text>
</comment>
<dbReference type="Pfam" id="PF13440">
    <property type="entry name" value="Polysacc_synt_3"/>
    <property type="match status" value="1"/>
</dbReference>
<dbReference type="InterPro" id="IPR050833">
    <property type="entry name" value="Poly_Biosynth_Transport"/>
</dbReference>
<keyword evidence="5 6" id="KW-0472">Membrane</keyword>
<evidence type="ECO:0000256" key="6">
    <source>
        <dbReference type="SAM" id="Phobius"/>
    </source>
</evidence>
<keyword evidence="3 6" id="KW-0812">Transmembrane</keyword>
<sequence>MHVKLKAVMVNAAYLFASHVLVRLLTAFATILVARYLNVHDYGILSLALSYCLVTAFFTELGFTHTLIREGTKNKADLNVLMSSYFRARAFITLLTLLFTIVLVWFLYESTIREALYWATIPSIIGSLFVGLGVQYFQVTQQMKFSALIRSITGGVTALVLFVGVYYELSLIALAAIYGFSTVLGGIISCSFVWRKVKLNAGWDRAILHGVASFTITSFVIMIMPQIGPLVLERISTMTEVGYFSAAYRVPSILYQIPSVLALAFYPLLFKLGNSKDAAAHKRLNVMQIKFMSITGMMISLPFILYPDWWIGILLGDKWAGAATILSILSYIVILQSINSPLSDSLATTGLHKRRSYFSLAIFAIGIFTYVLLGRQYGALGGGYAALTVEALTLVGLIIIKPSGVKLFFAGVSRTFTGFAVAWLMGMLISRYTGLSPLLGMIVVEIVFFMLVLVLEKELREGITGVIAKKLKIGRSKPFVENQVP</sequence>
<dbReference type="EMBL" id="VNHS01000012">
    <property type="protein sequence ID" value="TYP70285.1"/>
    <property type="molecule type" value="Genomic_DNA"/>
</dbReference>
<dbReference type="OrthoDB" id="5240734at2"/>
<feature type="transmembrane region" description="Helical" evidence="6">
    <location>
        <begin position="319"/>
        <end position="335"/>
    </location>
</feature>
<dbReference type="PANTHER" id="PTHR30250:SF11">
    <property type="entry name" value="O-ANTIGEN TRANSPORTER-RELATED"/>
    <property type="match status" value="1"/>
</dbReference>
<keyword evidence="8" id="KW-1185">Reference proteome</keyword>
<gene>
    <name evidence="7" type="ORF">BCM02_112266</name>
</gene>
<dbReference type="PANTHER" id="PTHR30250">
    <property type="entry name" value="PST FAMILY PREDICTED COLANIC ACID TRANSPORTER"/>
    <property type="match status" value="1"/>
</dbReference>
<keyword evidence="2" id="KW-1003">Cell membrane</keyword>
<feature type="transmembrane region" description="Helical" evidence="6">
    <location>
        <begin position="43"/>
        <end position="68"/>
    </location>
</feature>
<evidence type="ECO:0000256" key="1">
    <source>
        <dbReference type="ARBA" id="ARBA00004651"/>
    </source>
</evidence>
<evidence type="ECO:0000256" key="5">
    <source>
        <dbReference type="ARBA" id="ARBA00023136"/>
    </source>
</evidence>
<feature type="transmembrane region" description="Helical" evidence="6">
    <location>
        <begin position="252"/>
        <end position="270"/>
    </location>
</feature>
<feature type="transmembrane region" description="Helical" evidence="6">
    <location>
        <begin position="12"/>
        <end position="37"/>
    </location>
</feature>
<feature type="transmembrane region" description="Helical" evidence="6">
    <location>
        <begin position="291"/>
        <end position="313"/>
    </location>
</feature>
<protein>
    <submittedName>
        <fullName evidence="7">O-antigen/teichoic acid export membrane protein</fullName>
    </submittedName>
</protein>
<dbReference type="Proteomes" id="UP000323257">
    <property type="component" value="Unassembled WGS sequence"/>
</dbReference>
<feature type="transmembrane region" description="Helical" evidence="6">
    <location>
        <begin position="115"/>
        <end position="136"/>
    </location>
</feature>
<name>A0A5S5BSZ1_9BACL</name>
<feature type="transmembrane region" description="Helical" evidence="6">
    <location>
        <begin position="379"/>
        <end position="400"/>
    </location>
</feature>
<feature type="transmembrane region" description="Helical" evidence="6">
    <location>
        <begin position="407"/>
        <end position="429"/>
    </location>
</feature>
<evidence type="ECO:0000256" key="4">
    <source>
        <dbReference type="ARBA" id="ARBA00022989"/>
    </source>
</evidence>
<comment type="subcellular location">
    <subcellularLocation>
        <location evidence="1">Cell membrane</location>
        <topology evidence="1">Multi-pass membrane protein</topology>
    </subcellularLocation>
</comment>
<feature type="transmembrane region" description="Helical" evidence="6">
    <location>
        <begin position="206"/>
        <end position="232"/>
    </location>
</feature>
<evidence type="ECO:0000256" key="3">
    <source>
        <dbReference type="ARBA" id="ARBA00022692"/>
    </source>
</evidence>
<feature type="transmembrane region" description="Helical" evidence="6">
    <location>
        <begin position="88"/>
        <end position="108"/>
    </location>
</feature>
<evidence type="ECO:0000313" key="7">
    <source>
        <dbReference type="EMBL" id="TYP70285.1"/>
    </source>
</evidence>